<protein>
    <submittedName>
        <fullName evidence="1">Uncharacterized protein</fullName>
    </submittedName>
</protein>
<gene>
    <name evidence="1" type="ORF">SAMN05192554_101209</name>
</gene>
<sequence length="86" mass="9750">MACVDVLEAVGVPVWRQGQGQSERNTVAEIEGRLYRVRAETGFPRNGRIKVNPDETETDCYLVYCDDLDTVFAMLQTKSRTRSHAE</sequence>
<reference evidence="1 2" key="1">
    <citation type="submission" date="2016-10" db="EMBL/GenBank/DDBJ databases">
        <authorList>
            <person name="de Groot N.N."/>
        </authorList>
    </citation>
    <scope>NUCLEOTIDE SEQUENCE [LARGE SCALE GENOMIC DNA]</scope>
    <source>
        <strain evidence="2">EB21,IBRC-M 10013,KCTC 4048</strain>
    </source>
</reference>
<accession>A0A1G9SKA8</accession>
<evidence type="ECO:0000313" key="2">
    <source>
        <dbReference type="Proteomes" id="UP000199370"/>
    </source>
</evidence>
<organism evidence="1 2">
    <name type="scientific">Haloarchaeobius iranensis</name>
    <dbReference type="NCBI Taxonomy" id="996166"/>
    <lineage>
        <taxon>Archaea</taxon>
        <taxon>Methanobacteriati</taxon>
        <taxon>Methanobacteriota</taxon>
        <taxon>Stenosarchaea group</taxon>
        <taxon>Halobacteria</taxon>
        <taxon>Halobacteriales</taxon>
        <taxon>Halorubellaceae</taxon>
        <taxon>Haloarchaeobius</taxon>
    </lineage>
</organism>
<dbReference type="Proteomes" id="UP000199370">
    <property type="component" value="Unassembled WGS sequence"/>
</dbReference>
<dbReference type="RefSeq" id="WP_139172224.1">
    <property type="nucleotide sequence ID" value="NZ_FNIA01000001.1"/>
</dbReference>
<evidence type="ECO:0000313" key="1">
    <source>
        <dbReference type="EMBL" id="SDM35235.1"/>
    </source>
</evidence>
<dbReference type="AlphaFoldDB" id="A0A1G9SKA8"/>
<name>A0A1G9SKA8_9EURY</name>
<dbReference type="EMBL" id="FNIA01000001">
    <property type="protein sequence ID" value="SDM35235.1"/>
    <property type="molecule type" value="Genomic_DNA"/>
</dbReference>
<keyword evidence="2" id="KW-1185">Reference proteome</keyword>
<proteinExistence type="predicted"/>